<dbReference type="SUPFAM" id="SSF63829">
    <property type="entry name" value="Calcium-dependent phosphotriesterase"/>
    <property type="match status" value="1"/>
</dbReference>
<dbReference type="InterPro" id="IPR047153">
    <property type="entry name" value="TRIM45/56/19-like"/>
</dbReference>
<proteinExistence type="predicted"/>
<keyword evidence="1" id="KW-0863">Zinc-finger</keyword>
<comment type="caution">
    <text evidence="3">The sequence shown here is derived from an EMBL/GenBank/DDBJ whole genome shotgun (WGS) entry which is preliminary data.</text>
</comment>
<dbReference type="Gene3D" id="2.120.10.30">
    <property type="entry name" value="TolB, C-terminal domain"/>
    <property type="match status" value="1"/>
</dbReference>
<keyword evidence="1" id="KW-0479">Metal-binding</keyword>
<dbReference type="SUPFAM" id="SSF57845">
    <property type="entry name" value="B-box zinc-binding domain"/>
    <property type="match status" value="1"/>
</dbReference>
<dbReference type="OrthoDB" id="264520at2759"/>
<accession>A0A8B6CGW5</accession>
<dbReference type="EMBL" id="UYJE01001754">
    <property type="protein sequence ID" value="VDI04881.1"/>
    <property type="molecule type" value="Genomic_DNA"/>
</dbReference>
<evidence type="ECO:0000313" key="3">
    <source>
        <dbReference type="EMBL" id="VDI04881.1"/>
    </source>
</evidence>
<dbReference type="PANTHER" id="PTHR25462">
    <property type="entry name" value="BONUS, ISOFORM C-RELATED"/>
    <property type="match status" value="1"/>
</dbReference>
<dbReference type="GO" id="GO:0008270">
    <property type="term" value="F:zinc ion binding"/>
    <property type="evidence" value="ECO:0007669"/>
    <property type="project" value="UniProtKB-KW"/>
</dbReference>
<evidence type="ECO:0000256" key="1">
    <source>
        <dbReference type="PROSITE-ProRule" id="PRU00024"/>
    </source>
</evidence>
<organism evidence="3 4">
    <name type="scientific">Mytilus galloprovincialis</name>
    <name type="common">Mediterranean mussel</name>
    <dbReference type="NCBI Taxonomy" id="29158"/>
    <lineage>
        <taxon>Eukaryota</taxon>
        <taxon>Metazoa</taxon>
        <taxon>Spiralia</taxon>
        <taxon>Lophotrochozoa</taxon>
        <taxon>Mollusca</taxon>
        <taxon>Bivalvia</taxon>
        <taxon>Autobranchia</taxon>
        <taxon>Pteriomorphia</taxon>
        <taxon>Mytilida</taxon>
        <taxon>Mytiloidea</taxon>
        <taxon>Mytilidae</taxon>
        <taxon>Mytilinae</taxon>
        <taxon>Mytilus</taxon>
    </lineage>
</organism>
<name>A0A8B6CGW5_MYTGA</name>
<protein>
    <submittedName>
        <fullName evidence="3">Tripartite motif-containing protein 2/3</fullName>
    </submittedName>
</protein>
<sequence>MAFAQPFGGGQVPVNCKLCEIDRPIQWKCMDCSILMCGHCKDKVHSQFKNALDHKIISREEIGLHSEELDFTNIKCDEHAGQSSCLYCNTCEILVCPTCVAKVHKKHDLIEISDAYNMKVEGLKKGQSKMQKSNSSIKAKKDELNKLVSAENSKNSKVRQDIVSHEKTVKEQVDKYFKEILNKLDQSHETVLKSVKSDLNALSLFTNQTEEKINKVQDFIDITNATDFFQGVKTMEKSTEIQEPQTKPSYSSSPKFVPGNMNQSHIGSLQVDGNLSAEINIFLVINNEYQTKLEAMVHVSPCLDQSIWLSSGNYGILQRVKSEGTNLKVMSKFDIKVCGIAVTPSNQLLLCAKGKTRLQQISSTGDLTDSVYDVTPFFPTAIHVVSDNKLIVGAYNGKLKRSAVMIMDKKGDKETVYENDEHNQPIFNSPGYITTTCNGNIHVVDRISDDARGKVVILEQGGHIINQYTGHPTINKSKPFKPANIVTTPSDNIVVTDLNIPILHILNDNGHLISYFNTKDIGIKRPRSLAFNTTGQLYIGSTRAAGSQTKEAKLYVINIAGF</sequence>
<dbReference type="PROSITE" id="PS50119">
    <property type="entry name" value="ZF_BBOX"/>
    <property type="match status" value="1"/>
</dbReference>
<dbReference type="Proteomes" id="UP000596742">
    <property type="component" value="Unassembled WGS sequence"/>
</dbReference>
<evidence type="ECO:0000313" key="4">
    <source>
        <dbReference type="Proteomes" id="UP000596742"/>
    </source>
</evidence>
<dbReference type="CDD" id="cd19757">
    <property type="entry name" value="Bbox1"/>
    <property type="match status" value="1"/>
</dbReference>
<feature type="domain" description="B box-type" evidence="2">
    <location>
        <begin position="71"/>
        <end position="112"/>
    </location>
</feature>
<reference evidence="3" key="1">
    <citation type="submission" date="2018-11" db="EMBL/GenBank/DDBJ databases">
        <authorList>
            <person name="Alioto T."/>
            <person name="Alioto T."/>
        </authorList>
    </citation>
    <scope>NUCLEOTIDE SEQUENCE</scope>
</reference>
<dbReference type="InterPro" id="IPR011042">
    <property type="entry name" value="6-blade_b-propeller_TolB-like"/>
</dbReference>
<keyword evidence="1" id="KW-0862">Zinc</keyword>
<dbReference type="InterPro" id="IPR000315">
    <property type="entry name" value="Znf_B-box"/>
</dbReference>
<dbReference type="Gene3D" id="3.30.160.60">
    <property type="entry name" value="Classic Zinc Finger"/>
    <property type="match status" value="1"/>
</dbReference>
<evidence type="ECO:0000259" key="2">
    <source>
        <dbReference type="PROSITE" id="PS50119"/>
    </source>
</evidence>
<keyword evidence="4" id="KW-1185">Reference proteome</keyword>
<gene>
    <name evidence="3" type="ORF">MGAL_10B016255</name>
</gene>
<dbReference type="PANTHER" id="PTHR25462:SF296">
    <property type="entry name" value="MEIOTIC P26, ISOFORM F"/>
    <property type="match status" value="1"/>
</dbReference>
<dbReference type="AlphaFoldDB" id="A0A8B6CGW5"/>
<dbReference type="Pfam" id="PF00643">
    <property type="entry name" value="zf-B_box"/>
    <property type="match status" value="1"/>
</dbReference>